<dbReference type="InterPro" id="IPR014340">
    <property type="entry name" value="LptA"/>
</dbReference>
<dbReference type="Gene3D" id="2.60.450.10">
    <property type="entry name" value="Lipopolysaccharide (LPS) transport protein A like domain"/>
    <property type="match status" value="1"/>
</dbReference>
<proteinExistence type="predicted"/>
<evidence type="ECO:0000256" key="1">
    <source>
        <dbReference type="ARBA" id="ARBA00022448"/>
    </source>
</evidence>
<keyword evidence="2" id="KW-0732">Signal</keyword>
<evidence type="ECO:0000259" key="4">
    <source>
        <dbReference type="Pfam" id="PF03968"/>
    </source>
</evidence>
<dbReference type="AlphaFoldDB" id="A0A381VY24"/>
<name>A0A381VY24_9ZZZZ</name>
<sequence length="198" mass="22238">MIAKWLFLGTIVFAPVAWSQIDEFALQPGIPITLDADSSEYNYETQRLVFRGLRMTQGTLGIAAEVAESDRLDFDDGLWIFTGNVVIDSETTVLFCDEAKLKFREHQLQRVELRGEPAQFEQRDLETQALTEGRATLMIYDVPNGTVQMTEDAWFSDGSNEIFGSNITYDLKEKHITADSGESGPVKILIEPPTQDLP</sequence>
<dbReference type="EMBL" id="UINC01010134">
    <property type="protein sequence ID" value="SVA45196.1"/>
    <property type="molecule type" value="Genomic_DNA"/>
</dbReference>
<dbReference type="PANTHER" id="PTHR36504:SF1">
    <property type="entry name" value="LIPOPOLYSACCHARIDE EXPORT SYSTEM PROTEIN LPTA"/>
    <property type="match status" value="1"/>
</dbReference>
<dbReference type="GO" id="GO:0017089">
    <property type="term" value="F:glycolipid transfer activity"/>
    <property type="evidence" value="ECO:0007669"/>
    <property type="project" value="TreeGrafter"/>
</dbReference>
<keyword evidence="1" id="KW-0813">Transport</keyword>
<evidence type="ECO:0000256" key="2">
    <source>
        <dbReference type="ARBA" id="ARBA00022729"/>
    </source>
</evidence>
<dbReference type="GO" id="GO:0030288">
    <property type="term" value="C:outer membrane-bounded periplasmic space"/>
    <property type="evidence" value="ECO:0007669"/>
    <property type="project" value="TreeGrafter"/>
</dbReference>
<dbReference type="GO" id="GO:0009279">
    <property type="term" value="C:cell outer membrane"/>
    <property type="evidence" value="ECO:0007669"/>
    <property type="project" value="TreeGrafter"/>
</dbReference>
<organism evidence="5">
    <name type="scientific">marine metagenome</name>
    <dbReference type="NCBI Taxonomy" id="408172"/>
    <lineage>
        <taxon>unclassified sequences</taxon>
        <taxon>metagenomes</taxon>
        <taxon>ecological metagenomes</taxon>
    </lineage>
</organism>
<dbReference type="InterPro" id="IPR005653">
    <property type="entry name" value="OstA-like_N"/>
</dbReference>
<evidence type="ECO:0000256" key="3">
    <source>
        <dbReference type="ARBA" id="ARBA00022764"/>
    </source>
</evidence>
<evidence type="ECO:0000313" key="5">
    <source>
        <dbReference type="EMBL" id="SVA45196.1"/>
    </source>
</evidence>
<reference evidence="5" key="1">
    <citation type="submission" date="2018-05" db="EMBL/GenBank/DDBJ databases">
        <authorList>
            <person name="Lanie J.A."/>
            <person name="Ng W.-L."/>
            <person name="Kazmierczak K.M."/>
            <person name="Andrzejewski T.M."/>
            <person name="Davidsen T.M."/>
            <person name="Wayne K.J."/>
            <person name="Tettelin H."/>
            <person name="Glass J.I."/>
            <person name="Rusch D."/>
            <person name="Podicherti R."/>
            <person name="Tsui H.-C.T."/>
            <person name="Winkler M.E."/>
        </authorList>
    </citation>
    <scope>NUCLEOTIDE SEQUENCE</scope>
</reference>
<dbReference type="InterPro" id="IPR052037">
    <property type="entry name" value="LPS_export_LptA"/>
</dbReference>
<feature type="domain" description="Organic solvent tolerance-like N-terminal" evidence="4">
    <location>
        <begin position="67"/>
        <end position="174"/>
    </location>
</feature>
<dbReference type="Pfam" id="PF03968">
    <property type="entry name" value="LptD_N"/>
    <property type="match status" value="1"/>
</dbReference>
<dbReference type="PANTHER" id="PTHR36504">
    <property type="entry name" value="LIPOPOLYSACCHARIDE EXPORT SYSTEM PROTEIN LPTA"/>
    <property type="match status" value="1"/>
</dbReference>
<gene>
    <name evidence="5" type="ORF">METZ01_LOCUS98050</name>
</gene>
<accession>A0A381VY24</accession>
<protein>
    <recommendedName>
        <fullName evidence="4">Organic solvent tolerance-like N-terminal domain-containing protein</fullName>
    </recommendedName>
</protein>
<keyword evidence="3" id="KW-0574">Periplasm</keyword>
<dbReference type="GO" id="GO:0001530">
    <property type="term" value="F:lipopolysaccharide binding"/>
    <property type="evidence" value="ECO:0007669"/>
    <property type="project" value="InterPro"/>
</dbReference>
<dbReference type="GO" id="GO:0015920">
    <property type="term" value="P:lipopolysaccharide transport"/>
    <property type="evidence" value="ECO:0007669"/>
    <property type="project" value="InterPro"/>
</dbReference>
<dbReference type="NCBIfam" id="TIGR03002">
    <property type="entry name" value="outer_YhbN_LptA"/>
    <property type="match status" value="1"/>
</dbReference>